<proteinExistence type="predicted"/>
<name>A0A2P2JNW9_RHIMU</name>
<dbReference type="AlphaFoldDB" id="A0A2P2JNW9"/>
<protein>
    <submittedName>
        <fullName evidence="2">Uncharacterized protein</fullName>
    </submittedName>
</protein>
<dbReference type="PANTHER" id="PTHR34380">
    <property type="entry name" value="BNAA03G12380D PROTEIN"/>
    <property type="match status" value="1"/>
</dbReference>
<organism evidence="2">
    <name type="scientific">Rhizophora mucronata</name>
    <name type="common">Asiatic mangrove</name>
    <dbReference type="NCBI Taxonomy" id="61149"/>
    <lineage>
        <taxon>Eukaryota</taxon>
        <taxon>Viridiplantae</taxon>
        <taxon>Streptophyta</taxon>
        <taxon>Embryophyta</taxon>
        <taxon>Tracheophyta</taxon>
        <taxon>Spermatophyta</taxon>
        <taxon>Magnoliopsida</taxon>
        <taxon>eudicotyledons</taxon>
        <taxon>Gunneridae</taxon>
        <taxon>Pentapetalae</taxon>
        <taxon>rosids</taxon>
        <taxon>fabids</taxon>
        <taxon>Malpighiales</taxon>
        <taxon>Rhizophoraceae</taxon>
        <taxon>Rhizophora</taxon>
    </lineage>
</organism>
<dbReference type="EMBL" id="GGEC01014687">
    <property type="protein sequence ID" value="MBW95170.1"/>
    <property type="molecule type" value="Transcribed_RNA"/>
</dbReference>
<accession>A0A2P2JNW9</accession>
<dbReference type="PANTHER" id="PTHR34380:SF8">
    <property type="entry name" value="DNA DOUBLE-STRAND BREAK REPAIR RAD50 ATPASE"/>
    <property type="match status" value="1"/>
</dbReference>
<evidence type="ECO:0000256" key="1">
    <source>
        <dbReference type="SAM" id="Coils"/>
    </source>
</evidence>
<feature type="coiled-coil region" evidence="1">
    <location>
        <begin position="85"/>
        <end position="178"/>
    </location>
</feature>
<reference evidence="2" key="1">
    <citation type="submission" date="2018-02" db="EMBL/GenBank/DDBJ databases">
        <title>Rhizophora mucronata_Transcriptome.</title>
        <authorList>
            <person name="Meera S.P."/>
            <person name="Sreeshan A."/>
            <person name="Augustine A."/>
        </authorList>
    </citation>
    <scope>NUCLEOTIDE SEQUENCE</scope>
    <source>
        <tissue evidence="2">Leaf</tissue>
    </source>
</reference>
<keyword evidence="1" id="KW-0175">Coiled coil</keyword>
<evidence type="ECO:0000313" key="2">
    <source>
        <dbReference type="EMBL" id="MBW95170.1"/>
    </source>
</evidence>
<sequence>MGSSSSLTTTSSTQQMDSSTATILDMIHTLRSAFRAVDFAQVEANLVAREGAWKRAVKAKETEMRMIKKNYQILKHDLETRVKEMEIVEENYNINKLEVSKLNDEINKRDLQILGLKESKSRAENEVERYRKKFQELDERILILEKDLLLNSGEPPGLKSATISMDELEEKNASENGKKCEKIDNGKAEAWLSDTAGCKRPLPEDVVDIVDSDDDHPPHDICSVKKHKSLCQLIEHISSVSCSTSSSSDSDDDMDSLLEIPFLAPMFLQGKQAKTSQR</sequence>